<name>A0A9Q0N1L8_9DIPT</name>
<gene>
    <name evidence="1" type="ORF">Bhyg_06918</name>
</gene>
<dbReference type="Proteomes" id="UP001151699">
    <property type="component" value="Chromosome B"/>
</dbReference>
<evidence type="ECO:0000313" key="1">
    <source>
        <dbReference type="EMBL" id="KAJ6641973.1"/>
    </source>
</evidence>
<sequence length="72" mass="8394">MEKTYRNQSNIMISTGCVFDKQKSRANKVLYRLNITQYYSAWLYVILCLCGNAFNKSNITDHNNINKSPEPK</sequence>
<evidence type="ECO:0000313" key="2">
    <source>
        <dbReference type="Proteomes" id="UP001151699"/>
    </source>
</evidence>
<accession>A0A9Q0N1L8</accession>
<organism evidence="1 2">
    <name type="scientific">Pseudolycoriella hygida</name>
    <dbReference type="NCBI Taxonomy" id="35572"/>
    <lineage>
        <taxon>Eukaryota</taxon>
        <taxon>Metazoa</taxon>
        <taxon>Ecdysozoa</taxon>
        <taxon>Arthropoda</taxon>
        <taxon>Hexapoda</taxon>
        <taxon>Insecta</taxon>
        <taxon>Pterygota</taxon>
        <taxon>Neoptera</taxon>
        <taxon>Endopterygota</taxon>
        <taxon>Diptera</taxon>
        <taxon>Nematocera</taxon>
        <taxon>Sciaroidea</taxon>
        <taxon>Sciaridae</taxon>
        <taxon>Pseudolycoriella</taxon>
    </lineage>
</organism>
<reference evidence="1" key="1">
    <citation type="submission" date="2022-07" db="EMBL/GenBank/DDBJ databases">
        <authorList>
            <person name="Trinca V."/>
            <person name="Uliana J.V.C."/>
            <person name="Torres T.T."/>
            <person name="Ward R.J."/>
            <person name="Monesi N."/>
        </authorList>
    </citation>
    <scope>NUCLEOTIDE SEQUENCE</scope>
    <source>
        <strain evidence="1">HSMRA1968</strain>
        <tissue evidence="1">Whole embryos</tissue>
    </source>
</reference>
<protein>
    <submittedName>
        <fullName evidence="1">Uncharacterized protein</fullName>
    </submittedName>
</protein>
<dbReference type="AlphaFoldDB" id="A0A9Q0N1L8"/>
<keyword evidence="2" id="KW-1185">Reference proteome</keyword>
<dbReference type="EMBL" id="WJQU01000002">
    <property type="protein sequence ID" value="KAJ6641973.1"/>
    <property type="molecule type" value="Genomic_DNA"/>
</dbReference>
<proteinExistence type="predicted"/>
<comment type="caution">
    <text evidence="1">The sequence shown here is derived from an EMBL/GenBank/DDBJ whole genome shotgun (WGS) entry which is preliminary data.</text>
</comment>
<dbReference type="PROSITE" id="PS51257">
    <property type="entry name" value="PROKAR_LIPOPROTEIN"/>
    <property type="match status" value="1"/>
</dbReference>